<keyword evidence="1" id="KW-0732">Signal</keyword>
<feature type="signal peptide" evidence="1">
    <location>
        <begin position="1"/>
        <end position="20"/>
    </location>
</feature>
<sequence>MYARIAAAALLCMTALPASSANRGSTVMEDYAAALNARGQILQLDTGDMFGERIGLFTGSVEFLQTDVDLPGNSALEVGIKRRLVAGAQGRQGLGMFGVWDLALPRVHGTFSTQGGWKNYVVAEPLNRCSKFTPPPTEIVTVKAQTPTGPGTFTEYFNSDEFWHGTQLYLPETGDEDLLAQSNEWPVPSTGHAYPMRTKSGNVIRCVAMDDGAGEGFEVTTPAGITYTLNHMASLGSGPPLIKKGYSRGNFGSVTEFEFVLFRQEFHILPTSARDRFGNSVTYTWDPANPRQLLRIAANDGRTVDLEWTAGSPSTLPSEVSAVRAGGRTWTYGTVVGGYKVTFPDQSYWQTTGFNVGTMGAGAVPAERGFCRNPGVVTYGHSGSIRHPSGAVAKYRFEPTLHGRSWARYGCSMPDSTGSGFLDSIEYTPARYYTWSLVSRTVTGPGIDQPYTWAYSYGPANGCYADGSKELCQANSPATKWVDVKDAEGVTTRHTFGNRFNVDEGYLLSSVQPGRATTLSYQLDASGSYPALAGRPAYQRASGIIAAKQIPLLQKVIEQDGVRYVWKVNTFDSMARPVSITEASQPVQ</sequence>
<dbReference type="RefSeq" id="WP_005409752.1">
    <property type="nucleotide sequence ID" value="NZ_CP040430.1"/>
</dbReference>
<feature type="chain" id="PRO_5042504370" evidence="1">
    <location>
        <begin position="21"/>
        <end position="588"/>
    </location>
</feature>
<gene>
    <name evidence="2" type="ORF">REH87_000042</name>
</gene>
<evidence type="ECO:0000313" key="2">
    <source>
        <dbReference type="EMBL" id="EKZ1925093.1"/>
    </source>
</evidence>
<accession>A0AAI9G2C0</accession>
<dbReference type="AlphaFoldDB" id="A0AAI9G2C0"/>
<name>A0AAI9G2C0_STEMA</name>
<protein>
    <submittedName>
        <fullName evidence="2">Wall associated protein</fullName>
    </submittedName>
</protein>
<dbReference type="Proteomes" id="UP001225498">
    <property type="component" value="Unassembled WGS sequence"/>
</dbReference>
<dbReference type="EMBL" id="ABLTIR010000001">
    <property type="protein sequence ID" value="EKZ1925093.1"/>
    <property type="molecule type" value="Genomic_DNA"/>
</dbReference>
<evidence type="ECO:0000256" key="1">
    <source>
        <dbReference type="SAM" id="SignalP"/>
    </source>
</evidence>
<organism evidence="2 3">
    <name type="scientific">Stenotrophomonas maltophilia</name>
    <name type="common">Pseudomonas maltophilia</name>
    <name type="synonym">Xanthomonas maltophilia</name>
    <dbReference type="NCBI Taxonomy" id="40324"/>
    <lineage>
        <taxon>Bacteria</taxon>
        <taxon>Pseudomonadati</taxon>
        <taxon>Pseudomonadota</taxon>
        <taxon>Gammaproteobacteria</taxon>
        <taxon>Lysobacterales</taxon>
        <taxon>Lysobacteraceae</taxon>
        <taxon>Stenotrophomonas</taxon>
        <taxon>Stenotrophomonas maltophilia group</taxon>
    </lineage>
</organism>
<comment type="caution">
    <text evidence="2">The sequence shown here is derived from an EMBL/GenBank/DDBJ whole genome shotgun (WGS) entry which is preliminary data.</text>
</comment>
<reference evidence="2" key="1">
    <citation type="submission" date="2023-08" db="EMBL/GenBank/DDBJ databases">
        <authorList>
            <consortium name="Clinical and Environmental Microbiology Branch: Whole genome sequencing antimicrobial resistance pathogens in the healthcare setting"/>
        </authorList>
    </citation>
    <scope>NUCLEOTIDE SEQUENCE</scope>
    <source>
        <strain evidence="2">2023CJ-00293</strain>
    </source>
</reference>
<evidence type="ECO:0000313" key="3">
    <source>
        <dbReference type="Proteomes" id="UP001225498"/>
    </source>
</evidence>
<proteinExistence type="predicted"/>